<dbReference type="EMBL" id="AMWJ02000001">
    <property type="protein sequence ID" value="NNJ15921.1"/>
    <property type="molecule type" value="Genomic_DNA"/>
</dbReference>
<proteinExistence type="predicted"/>
<dbReference type="OrthoDB" id="9816564at2"/>
<reference evidence="1 2" key="1">
    <citation type="journal article" date="2013" name="Genome Announc.">
        <title>Genome Sequence of Naphthalene-Degrading Soil Bacterium Pseudomonas putida CSV86.</title>
        <authorList>
            <person name="Phale P.S."/>
            <person name="Paliwal V."/>
            <person name="Raju S.C."/>
            <person name="Modak A."/>
            <person name="Purohit H.J."/>
        </authorList>
    </citation>
    <scope>NUCLEOTIDE SEQUENCE [LARGE SCALE GENOMIC DNA]</scope>
    <source>
        <strain evidence="1 2">CSV86</strain>
    </source>
</reference>
<accession>L1M078</accession>
<dbReference type="RefSeq" id="WP_009400304.1">
    <property type="nucleotide sequence ID" value="NZ_AMWJ02000001.1"/>
</dbReference>
<protein>
    <submittedName>
        <fullName evidence="1">Uncharacterized protein</fullName>
    </submittedName>
</protein>
<name>L1M078_9PSED</name>
<dbReference type="AlphaFoldDB" id="L1M078"/>
<evidence type="ECO:0000313" key="2">
    <source>
        <dbReference type="Proteomes" id="UP000010448"/>
    </source>
</evidence>
<gene>
    <name evidence="1" type="ORF">CSV86_012115</name>
</gene>
<comment type="caution">
    <text evidence="1">The sequence shown here is derived from an EMBL/GenBank/DDBJ whole genome shotgun (WGS) entry which is preliminary data.</text>
</comment>
<dbReference type="Proteomes" id="UP000010448">
    <property type="component" value="Unassembled WGS sequence"/>
</dbReference>
<organism evidence="1 2">
    <name type="scientific">Pseudomonas bharatica CSV86</name>
    <dbReference type="NCBI Taxonomy" id="1005395"/>
    <lineage>
        <taxon>Bacteria</taxon>
        <taxon>Pseudomonadati</taxon>
        <taxon>Pseudomonadota</taxon>
        <taxon>Gammaproteobacteria</taxon>
        <taxon>Pseudomonadales</taxon>
        <taxon>Pseudomonadaceae</taxon>
        <taxon>Pseudomonas</taxon>
        <taxon>Pseudomonas bharatica</taxon>
    </lineage>
</organism>
<keyword evidence="2" id="KW-1185">Reference proteome</keyword>
<dbReference type="eggNOG" id="ENOG50348JE">
    <property type="taxonomic scope" value="Bacteria"/>
</dbReference>
<sequence>MTQFSEHPYDQTVMPCTNSIETETPLHWIEIELLGEDDAPIPWEEYLIELPSGRRLRGYLDEQGIGRAERLTESGTCRVCFPRLDQDAWSELSTSG</sequence>
<evidence type="ECO:0000313" key="1">
    <source>
        <dbReference type="EMBL" id="NNJ15921.1"/>
    </source>
</evidence>